<evidence type="ECO:0000313" key="4">
    <source>
        <dbReference type="EMBL" id="KAF3860148.1"/>
    </source>
</evidence>
<dbReference type="Gene3D" id="1.10.287.110">
    <property type="entry name" value="DnaJ domain"/>
    <property type="match status" value="1"/>
</dbReference>
<evidence type="ECO:0000256" key="1">
    <source>
        <dbReference type="SAM" id="MobiDB-lite"/>
    </source>
</evidence>
<feature type="transmembrane region" description="Helical" evidence="2">
    <location>
        <begin position="579"/>
        <end position="599"/>
    </location>
</feature>
<dbReference type="EMBL" id="JAAKFY010000002">
    <property type="protein sequence ID" value="KAF3860148.1"/>
    <property type="molecule type" value="Genomic_DNA"/>
</dbReference>
<organism evidence="4 5">
    <name type="scientific">Dissostichus mawsoni</name>
    <name type="common">Antarctic cod</name>
    <dbReference type="NCBI Taxonomy" id="36200"/>
    <lineage>
        <taxon>Eukaryota</taxon>
        <taxon>Metazoa</taxon>
        <taxon>Chordata</taxon>
        <taxon>Craniata</taxon>
        <taxon>Vertebrata</taxon>
        <taxon>Euteleostomi</taxon>
        <taxon>Actinopterygii</taxon>
        <taxon>Neopterygii</taxon>
        <taxon>Teleostei</taxon>
        <taxon>Neoteleostei</taxon>
        <taxon>Acanthomorphata</taxon>
        <taxon>Eupercaria</taxon>
        <taxon>Perciformes</taxon>
        <taxon>Notothenioidei</taxon>
        <taxon>Nototheniidae</taxon>
        <taxon>Dissostichus</taxon>
    </lineage>
</organism>
<dbReference type="InterPro" id="IPR043361">
    <property type="entry name" value="DNAJC16_TRX"/>
</dbReference>
<name>A0A7J5ZII2_DISMA</name>
<dbReference type="Proteomes" id="UP000518266">
    <property type="component" value="Unassembled WGS sequence"/>
</dbReference>
<feature type="domain" description="J" evidence="3">
    <location>
        <begin position="74"/>
        <end position="138"/>
    </location>
</feature>
<dbReference type="Gene3D" id="3.40.30.10">
    <property type="entry name" value="Glutaredoxin"/>
    <property type="match status" value="1"/>
</dbReference>
<reference evidence="4 5" key="1">
    <citation type="submission" date="2020-03" db="EMBL/GenBank/DDBJ databases">
        <title>Dissostichus mawsoni Genome sequencing and assembly.</title>
        <authorList>
            <person name="Park H."/>
        </authorList>
    </citation>
    <scope>NUCLEOTIDE SEQUENCE [LARGE SCALE GENOMIC DNA]</scope>
    <source>
        <strain evidence="4">DM0001</strain>
        <tissue evidence="4">Muscle</tissue>
    </source>
</reference>
<accession>A0A7J5ZII2</accession>
<dbReference type="InterPro" id="IPR036249">
    <property type="entry name" value="Thioredoxin-like_sf"/>
</dbReference>
<dbReference type="SMART" id="SM00271">
    <property type="entry name" value="DnaJ"/>
    <property type="match status" value="1"/>
</dbReference>
<gene>
    <name evidence="4" type="ORF">F7725_000403</name>
</gene>
<feature type="region of interest" description="Disordered" evidence="1">
    <location>
        <begin position="1"/>
        <end position="31"/>
    </location>
</feature>
<dbReference type="CDD" id="cd02963">
    <property type="entry name" value="TRX_DnaJ"/>
    <property type="match status" value="1"/>
</dbReference>
<dbReference type="PANTHER" id="PTHR44303">
    <property type="entry name" value="DNAJ HOMOLOG SUBFAMILY C MEMBER 16"/>
    <property type="match status" value="1"/>
</dbReference>
<proteinExistence type="predicted"/>
<feature type="compositionally biased region" description="Basic and acidic residues" evidence="1">
    <location>
        <begin position="624"/>
        <end position="643"/>
    </location>
</feature>
<dbReference type="PRINTS" id="PR00625">
    <property type="entry name" value="JDOMAIN"/>
</dbReference>
<dbReference type="CDD" id="cd06257">
    <property type="entry name" value="DnaJ"/>
    <property type="match status" value="1"/>
</dbReference>
<dbReference type="InterPro" id="IPR036869">
    <property type="entry name" value="J_dom_sf"/>
</dbReference>
<keyword evidence="2" id="KW-1133">Transmembrane helix</keyword>
<dbReference type="PANTHER" id="PTHR44303:SF3">
    <property type="entry name" value="DNAJ HOMOLOG SUBFAMILY C MEMBER 16"/>
    <property type="match status" value="1"/>
</dbReference>
<evidence type="ECO:0000256" key="2">
    <source>
        <dbReference type="SAM" id="Phobius"/>
    </source>
</evidence>
<dbReference type="Pfam" id="PF00085">
    <property type="entry name" value="Thioredoxin"/>
    <property type="match status" value="1"/>
</dbReference>
<dbReference type="SUPFAM" id="SSF46565">
    <property type="entry name" value="Chaperone J-domain"/>
    <property type="match status" value="1"/>
</dbReference>
<sequence length="845" mass="96645">MELHSEGALPNCAALPPEGTPEITEGSTPPGLQVPDQLSGLITSGSKMSAPLALVLVLSVLLTGVAHAAGPEMDPYKILGVTRSASQAEIKKVYKRLAKEWHPDKNKSPGAEDMFIKITKSYEILSSEDKRANYDRYGQTDDTQPYGGNGRYGQRQEGFYFDESFFNFPFNSKNQRDFADTKYTLHFNQYVNEVVPDSYKRPYLIKITSDWCFSCIHIEPVWKEVVQEMETLGVGIGVVDVGYERRLANHLGAHRTPSILGVINGKVTFFHYAVAKEHLRQFVEDLLPQRLVEWVTDKNYLQFLSSWHELNKPHVLLFDQVPVVPLLYKLTAFAYKDYLQFGYVDQGLSETADLQKQFNINTYAPSMLVFKESIEKPADIIQAKGMKKQIIDEFMSNNRFLLVPRLVNQKLFDELCPVKQFHRRRKYCVLLITGDEETFSFGNQAFLSFASTNSKEVVRFSYVYQRLQQPLCDIFMQNKDTAESPAQVHLFNQHHSFKEGLFKPVTAWNGSDDDKQRLLEELERLQKDPSILVHDAMLPELNNEFASMFVIRWIYASYDYLSEVIDDILHNNWREMMPLLSLIFSALFILFGTVVVQAFRSVILPIHQNCNHSNISLSLDYDSSEDKQTKPKAKDGTKSENGRPPKKNFVEVTELTDITYMSNLVKLRPGHMNIVLVLTDASKNILLSKYAKEVYSFTGSLTLHFSFLNLDKHGEWMDTLLEYAQDAMQIDEDDAGNHKMDYTGYVLALNGHKKYLCLFKPVYTGEDIDSKSSEDEGAASGGRSRSSSRDDNPPRRSKRSRSLSTLQIHHKLDRLGLWMERLMEGTLPRYYIPTWPGLDKITPSK</sequence>
<comment type="caution">
    <text evidence="4">The sequence shown here is derived from an EMBL/GenBank/DDBJ whole genome shotgun (WGS) entry which is preliminary data.</text>
</comment>
<dbReference type="InterPro" id="IPR013766">
    <property type="entry name" value="Thioredoxin_domain"/>
</dbReference>
<dbReference type="OrthoDB" id="10065037at2759"/>
<keyword evidence="2" id="KW-0812">Transmembrane</keyword>
<dbReference type="AlphaFoldDB" id="A0A7J5ZII2"/>
<dbReference type="PROSITE" id="PS50076">
    <property type="entry name" value="DNAJ_2"/>
    <property type="match status" value="1"/>
</dbReference>
<evidence type="ECO:0000313" key="5">
    <source>
        <dbReference type="Proteomes" id="UP000518266"/>
    </source>
</evidence>
<keyword evidence="5" id="KW-1185">Reference proteome</keyword>
<dbReference type="InterPro" id="IPR052448">
    <property type="entry name" value="DnaJ_C16_autophagy_reg"/>
</dbReference>
<keyword evidence="2" id="KW-0472">Membrane</keyword>
<dbReference type="Pfam" id="PF00226">
    <property type="entry name" value="DnaJ"/>
    <property type="match status" value="1"/>
</dbReference>
<dbReference type="InterPro" id="IPR001623">
    <property type="entry name" value="DnaJ_domain"/>
</dbReference>
<evidence type="ECO:0000259" key="3">
    <source>
        <dbReference type="PROSITE" id="PS50076"/>
    </source>
</evidence>
<feature type="region of interest" description="Disordered" evidence="1">
    <location>
        <begin position="769"/>
        <end position="803"/>
    </location>
</feature>
<dbReference type="SUPFAM" id="SSF52833">
    <property type="entry name" value="Thioredoxin-like"/>
    <property type="match status" value="1"/>
</dbReference>
<feature type="region of interest" description="Disordered" evidence="1">
    <location>
        <begin position="622"/>
        <end position="646"/>
    </location>
</feature>
<protein>
    <recommendedName>
        <fullName evidence="3">J domain-containing protein</fullName>
    </recommendedName>
</protein>